<dbReference type="PANTHER" id="PTHR23416">
    <property type="entry name" value="SIALIC ACID SYNTHASE-RELATED"/>
    <property type="match status" value="1"/>
</dbReference>
<dbReference type="InterPro" id="IPR011004">
    <property type="entry name" value="Trimer_LpxA-like_sf"/>
</dbReference>
<dbReference type="SUPFAM" id="SSF51161">
    <property type="entry name" value="Trimeric LpxA-like enzymes"/>
    <property type="match status" value="1"/>
</dbReference>
<dbReference type="CDD" id="cd04647">
    <property type="entry name" value="LbH_MAT_like"/>
    <property type="match status" value="1"/>
</dbReference>
<comment type="caution">
    <text evidence="1">The sequence shown here is derived from an EMBL/GenBank/DDBJ whole genome shotgun (WGS) entry which is preliminary data.</text>
</comment>
<gene>
    <name evidence="1" type="ORF">IAA98_15770</name>
</gene>
<name>A0A9D1H071_9ACTN</name>
<keyword evidence="1" id="KW-0012">Acyltransferase</keyword>
<reference evidence="1" key="2">
    <citation type="journal article" date="2021" name="PeerJ">
        <title>Extensive microbial diversity within the chicken gut microbiome revealed by metagenomics and culture.</title>
        <authorList>
            <person name="Gilroy R."/>
            <person name="Ravi A."/>
            <person name="Getino M."/>
            <person name="Pursley I."/>
            <person name="Horton D.L."/>
            <person name="Alikhan N.F."/>
            <person name="Baker D."/>
            <person name="Gharbi K."/>
            <person name="Hall N."/>
            <person name="Watson M."/>
            <person name="Adriaenssens E.M."/>
            <person name="Foster-Nyarko E."/>
            <person name="Jarju S."/>
            <person name="Secka A."/>
            <person name="Antonio M."/>
            <person name="Oren A."/>
            <person name="Chaudhuri R.R."/>
            <person name="La Ragione R."/>
            <person name="Hildebrand F."/>
            <person name="Pallen M.J."/>
        </authorList>
    </citation>
    <scope>NUCLEOTIDE SEQUENCE</scope>
    <source>
        <strain evidence="1">ChiGjej1B1-24693</strain>
    </source>
</reference>
<evidence type="ECO:0000313" key="2">
    <source>
        <dbReference type="Proteomes" id="UP000886842"/>
    </source>
</evidence>
<dbReference type="GO" id="GO:0016746">
    <property type="term" value="F:acyltransferase activity"/>
    <property type="evidence" value="ECO:0007669"/>
    <property type="project" value="UniProtKB-KW"/>
</dbReference>
<dbReference type="InterPro" id="IPR051159">
    <property type="entry name" value="Hexapeptide_acetyltransf"/>
</dbReference>
<reference evidence="1" key="1">
    <citation type="submission" date="2020-10" db="EMBL/GenBank/DDBJ databases">
        <authorList>
            <person name="Gilroy R."/>
        </authorList>
    </citation>
    <scope>NUCLEOTIDE SEQUENCE</scope>
    <source>
        <strain evidence="1">ChiGjej1B1-24693</strain>
    </source>
</reference>
<dbReference type="InterPro" id="IPR001451">
    <property type="entry name" value="Hexapep"/>
</dbReference>
<dbReference type="EMBL" id="DVLP01000453">
    <property type="protein sequence ID" value="HIT77036.1"/>
    <property type="molecule type" value="Genomic_DNA"/>
</dbReference>
<dbReference type="Gene3D" id="2.160.10.10">
    <property type="entry name" value="Hexapeptide repeat proteins"/>
    <property type="match status" value="1"/>
</dbReference>
<accession>A0A9D1H071</accession>
<dbReference type="Pfam" id="PF14602">
    <property type="entry name" value="Hexapep_2"/>
    <property type="match status" value="1"/>
</dbReference>
<protein>
    <submittedName>
        <fullName evidence="1">Acyltransferase</fullName>
    </submittedName>
</protein>
<dbReference type="AlphaFoldDB" id="A0A9D1H071"/>
<organism evidence="1 2">
    <name type="scientific">Candidatus Avipropionibacterium avicola</name>
    <dbReference type="NCBI Taxonomy" id="2840701"/>
    <lineage>
        <taxon>Bacteria</taxon>
        <taxon>Bacillati</taxon>
        <taxon>Actinomycetota</taxon>
        <taxon>Actinomycetes</taxon>
        <taxon>Propionibacteriales</taxon>
        <taxon>Propionibacteriaceae</taxon>
        <taxon>Propionibacteriaceae incertae sedis</taxon>
        <taxon>Candidatus Avipropionibacterium</taxon>
    </lineage>
</organism>
<dbReference type="Proteomes" id="UP000886842">
    <property type="component" value="Unassembled WGS sequence"/>
</dbReference>
<keyword evidence="1" id="KW-0808">Transferase</keyword>
<evidence type="ECO:0000313" key="1">
    <source>
        <dbReference type="EMBL" id="HIT77036.1"/>
    </source>
</evidence>
<sequence length="247" mass="27171">MPSSPESPSNPDEVRRSRDRGGLGWWWRRGLLHPRQLPGLGRYLWARLRHPEVRFEGFAFLGRGVELEVDRSRAELVIGRWAHIGDRTALRAHEGTLRIGDKCVIGRDVVVNCHLSLEIGASTLVADRCYLCDFDHRTDALEVAIKDQGIVKSPVRIGADCWIGAHVVVTRGTDLGDGSVAAALSVLRGPYPAGSIVAGTPAKVVADRRERHRAAADVRAYVDGLGRNAAERVRRVIAGEPVDDERE</sequence>
<proteinExistence type="predicted"/>